<sequence length="361" mass="39944">MASSNKHWPSMFKSKPCNNPQWSEHNVNSRARSSGCEERSPEPKPRWNPKPEQIRILESIFNSGLVNPPRDEIRRIRIQLQEYGQVGDANVFYWFQNRKSRSKNKQRTPHSKTTATSTVTTATSTVTATATSSDKNTPMIMSESGNNSLNNNNIYNTSNNFDGEQFIGNFSQGLYNNNNIYNNILGGPNFVGNNNFNQNLCYENTTNISTTNNNNNSHRNDLMNNHETISGFSSLLFGGMFYDGGCVDQLKLQPELSCWASTPSICTISSSSGTTSTGRILGEADEVVGKLTIYINGMAIEVPNSPLNLKEEFGEDVMLVNAATGQQVVTNEWGVTLHALQHGASYYLVGVTEIIDGEANQ</sequence>
<dbReference type="AlphaFoldDB" id="A0AAW1JSC6"/>
<evidence type="ECO:0000256" key="2">
    <source>
        <dbReference type="ARBA" id="ARBA00022473"/>
    </source>
</evidence>
<keyword evidence="2" id="KW-0217">Developmental protein</keyword>
<feature type="compositionally biased region" description="Basic residues" evidence="11">
    <location>
        <begin position="100"/>
        <end position="110"/>
    </location>
</feature>
<feature type="domain" description="Homeobox" evidence="12">
    <location>
        <begin position="40"/>
        <end position="105"/>
    </location>
</feature>
<feature type="region of interest" description="Disordered" evidence="11">
    <location>
        <begin position="1"/>
        <end position="51"/>
    </location>
</feature>
<keyword evidence="4 9" id="KW-0238">DNA-binding</keyword>
<dbReference type="PANTHER" id="PTHR47288">
    <property type="entry name" value="WUSCHEL-RELATED HOMEOBOX 9"/>
    <property type="match status" value="1"/>
</dbReference>
<evidence type="ECO:0000256" key="1">
    <source>
        <dbReference type="ARBA" id="ARBA00004123"/>
    </source>
</evidence>
<keyword evidence="5 9" id="KW-0371">Homeobox</keyword>
<dbReference type="GO" id="GO:0048731">
    <property type="term" value="P:system development"/>
    <property type="evidence" value="ECO:0007669"/>
    <property type="project" value="UniProtKB-ARBA"/>
</dbReference>
<evidence type="ECO:0000313" key="14">
    <source>
        <dbReference type="Proteomes" id="UP001443914"/>
    </source>
</evidence>
<dbReference type="InterPro" id="IPR009057">
    <property type="entry name" value="Homeodomain-like_sf"/>
</dbReference>
<proteinExistence type="inferred from homology"/>
<keyword evidence="7 9" id="KW-0539">Nucleus</keyword>
<dbReference type="GO" id="GO:0050793">
    <property type="term" value="P:regulation of developmental process"/>
    <property type="evidence" value="ECO:0007669"/>
    <property type="project" value="InterPro"/>
</dbReference>
<evidence type="ECO:0000256" key="6">
    <source>
        <dbReference type="ARBA" id="ARBA00023163"/>
    </source>
</evidence>
<feature type="compositionally biased region" description="Low complexity" evidence="11">
    <location>
        <begin position="113"/>
        <end position="133"/>
    </location>
</feature>
<evidence type="ECO:0000313" key="13">
    <source>
        <dbReference type="EMBL" id="KAK9706746.1"/>
    </source>
</evidence>
<dbReference type="Gene3D" id="1.10.10.60">
    <property type="entry name" value="Homeodomain-like"/>
    <property type="match status" value="1"/>
</dbReference>
<dbReference type="Pfam" id="PF00046">
    <property type="entry name" value="Homeodomain"/>
    <property type="match status" value="1"/>
</dbReference>
<organism evidence="13 14">
    <name type="scientific">Saponaria officinalis</name>
    <name type="common">Common soapwort</name>
    <name type="synonym">Lychnis saponaria</name>
    <dbReference type="NCBI Taxonomy" id="3572"/>
    <lineage>
        <taxon>Eukaryota</taxon>
        <taxon>Viridiplantae</taxon>
        <taxon>Streptophyta</taxon>
        <taxon>Embryophyta</taxon>
        <taxon>Tracheophyta</taxon>
        <taxon>Spermatophyta</taxon>
        <taxon>Magnoliopsida</taxon>
        <taxon>eudicotyledons</taxon>
        <taxon>Gunneridae</taxon>
        <taxon>Pentapetalae</taxon>
        <taxon>Caryophyllales</taxon>
        <taxon>Caryophyllaceae</taxon>
        <taxon>Caryophylleae</taxon>
        <taxon>Saponaria</taxon>
    </lineage>
</organism>
<dbReference type="PANTHER" id="PTHR47288:SF1">
    <property type="entry name" value="WUSCHEL-RELATED HOMEOBOX 9"/>
    <property type="match status" value="1"/>
</dbReference>
<dbReference type="GO" id="GO:0003700">
    <property type="term" value="F:DNA-binding transcription factor activity"/>
    <property type="evidence" value="ECO:0007669"/>
    <property type="project" value="InterPro"/>
</dbReference>
<dbReference type="FunFam" id="1.10.10.60:FF:000118">
    <property type="entry name" value="WUSCHEL-related homeobox 11"/>
    <property type="match status" value="1"/>
</dbReference>
<accession>A0AAW1JSC6</accession>
<dbReference type="SMART" id="SM00389">
    <property type="entry name" value="HOX"/>
    <property type="match status" value="1"/>
</dbReference>
<dbReference type="InterPro" id="IPR001356">
    <property type="entry name" value="HD"/>
</dbReference>
<evidence type="ECO:0000256" key="7">
    <source>
        <dbReference type="ARBA" id="ARBA00023242"/>
    </source>
</evidence>
<keyword evidence="6" id="KW-0804">Transcription</keyword>
<keyword evidence="3" id="KW-0805">Transcription regulation</keyword>
<protein>
    <recommendedName>
        <fullName evidence="12">Homeobox domain-containing protein</fullName>
    </recommendedName>
</protein>
<comment type="similarity">
    <text evidence="8">Belongs to the WUS homeobox family.</text>
</comment>
<evidence type="ECO:0000259" key="12">
    <source>
        <dbReference type="PROSITE" id="PS50071"/>
    </source>
</evidence>
<reference evidence="13" key="1">
    <citation type="submission" date="2024-03" db="EMBL/GenBank/DDBJ databases">
        <title>WGS assembly of Saponaria officinalis var. Norfolk2.</title>
        <authorList>
            <person name="Jenkins J."/>
            <person name="Shu S."/>
            <person name="Grimwood J."/>
            <person name="Barry K."/>
            <person name="Goodstein D."/>
            <person name="Schmutz J."/>
            <person name="Leebens-Mack J."/>
            <person name="Osbourn A."/>
        </authorList>
    </citation>
    <scope>NUCLEOTIDE SEQUENCE [LARGE SCALE GENOMIC DNA]</scope>
    <source>
        <strain evidence="13">JIC</strain>
    </source>
</reference>
<evidence type="ECO:0000256" key="3">
    <source>
        <dbReference type="ARBA" id="ARBA00023015"/>
    </source>
</evidence>
<feature type="DNA-binding region" description="Homeobox" evidence="9">
    <location>
        <begin position="42"/>
        <end position="106"/>
    </location>
</feature>
<dbReference type="EMBL" id="JBDFQZ010000007">
    <property type="protein sequence ID" value="KAK9706746.1"/>
    <property type="molecule type" value="Genomic_DNA"/>
</dbReference>
<feature type="compositionally biased region" description="Basic and acidic residues" evidence="11">
    <location>
        <begin position="35"/>
        <end position="45"/>
    </location>
</feature>
<dbReference type="CDD" id="cd00086">
    <property type="entry name" value="homeodomain"/>
    <property type="match status" value="1"/>
</dbReference>
<dbReference type="GO" id="GO:0003677">
    <property type="term" value="F:DNA binding"/>
    <property type="evidence" value="ECO:0007669"/>
    <property type="project" value="UniProtKB-UniRule"/>
</dbReference>
<dbReference type="PROSITE" id="PS50071">
    <property type="entry name" value="HOMEOBOX_2"/>
    <property type="match status" value="1"/>
</dbReference>
<evidence type="ECO:0000256" key="4">
    <source>
        <dbReference type="ARBA" id="ARBA00023125"/>
    </source>
</evidence>
<keyword evidence="14" id="KW-1185">Reference proteome</keyword>
<dbReference type="InterPro" id="IPR044557">
    <property type="entry name" value="WOX8/9-like"/>
</dbReference>
<dbReference type="SUPFAM" id="SSF46689">
    <property type="entry name" value="Homeodomain-like"/>
    <property type="match status" value="1"/>
</dbReference>
<dbReference type="Proteomes" id="UP001443914">
    <property type="component" value="Unassembled WGS sequence"/>
</dbReference>
<dbReference type="GO" id="GO:0005634">
    <property type="term" value="C:nucleus"/>
    <property type="evidence" value="ECO:0007669"/>
    <property type="project" value="UniProtKB-SubCell"/>
</dbReference>
<comment type="caution">
    <text evidence="13">The sequence shown here is derived from an EMBL/GenBank/DDBJ whole genome shotgun (WGS) entry which is preliminary data.</text>
</comment>
<feature type="compositionally biased region" description="Polar residues" evidence="11">
    <location>
        <begin position="16"/>
        <end position="32"/>
    </location>
</feature>
<evidence type="ECO:0000256" key="8">
    <source>
        <dbReference type="ARBA" id="ARBA00024040"/>
    </source>
</evidence>
<feature type="region of interest" description="Disordered" evidence="11">
    <location>
        <begin position="100"/>
        <end position="139"/>
    </location>
</feature>
<gene>
    <name evidence="13" type="ORF">RND81_07G149400</name>
</gene>
<evidence type="ECO:0000256" key="10">
    <source>
        <dbReference type="RuleBase" id="RU000682"/>
    </source>
</evidence>
<evidence type="ECO:0000256" key="9">
    <source>
        <dbReference type="PROSITE-ProRule" id="PRU00108"/>
    </source>
</evidence>
<name>A0AAW1JSC6_SAPOF</name>
<evidence type="ECO:0000256" key="5">
    <source>
        <dbReference type="ARBA" id="ARBA00023155"/>
    </source>
</evidence>
<evidence type="ECO:0000256" key="11">
    <source>
        <dbReference type="SAM" id="MobiDB-lite"/>
    </source>
</evidence>
<comment type="subcellular location">
    <subcellularLocation>
        <location evidence="1 9 10">Nucleus</location>
    </subcellularLocation>
</comment>